<protein>
    <submittedName>
        <fullName evidence="1">Uncharacterized protein</fullName>
    </submittedName>
</protein>
<evidence type="ECO:0000313" key="2">
    <source>
        <dbReference type="Proteomes" id="UP000003448"/>
    </source>
</evidence>
<proteinExistence type="predicted"/>
<dbReference type="AlphaFoldDB" id="I0LC98"/>
<gene>
    <name evidence="1" type="ORF">MILUP08_46343</name>
</gene>
<dbReference type="EMBL" id="CAIE01000041">
    <property type="protein sequence ID" value="CCH21445.1"/>
    <property type="molecule type" value="Genomic_DNA"/>
</dbReference>
<evidence type="ECO:0000313" key="1">
    <source>
        <dbReference type="EMBL" id="CCH21445.1"/>
    </source>
</evidence>
<dbReference type="STRING" id="1150864.MILUP08_46343"/>
<keyword evidence="2" id="KW-1185">Reference proteome</keyword>
<accession>I0LC98</accession>
<reference evidence="2" key="1">
    <citation type="journal article" date="2012" name="J. Bacteriol.">
        <title>Genome Sequence of Micromonospora lupini Lupac 08, Isolated from Root Nodules of Lupinus angustifolius.</title>
        <authorList>
            <person name="Alonso-Vega P."/>
            <person name="Normand P."/>
            <person name="Bacigalupe R."/>
            <person name="Pujic P."/>
            <person name="Lajus A."/>
            <person name="Vallenet D."/>
            <person name="Carro L."/>
            <person name="Coll P."/>
            <person name="Trujillo M.E."/>
        </authorList>
    </citation>
    <scope>NUCLEOTIDE SEQUENCE [LARGE SCALE GENOMIC DNA]</scope>
    <source>
        <strain evidence="2">Lupac 08</strain>
    </source>
</reference>
<name>I0LC98_9ACTN</name>
<dbReference type="Proteomes" id="UP000003448">
    <property type="component" value="Unassembled WGS sequence"/>
</dbReference>
<comment type="caution">
    <text evidence="1">The sequence shown here is derived from an EMBL/GenBank/DDBJ whole genome shotgun (WGS) entry which is preliminary data.</text>
</comment>
<organism evidence="1 2">
    <name type="scientific">Micromonospora lupini str. Lupac 08</name>
    <dbReference type="NCBI Taxonomy" id="1150864"/>
    <lineage>
        <taxon>Bacteria</taxon>
        <taxon>Bacillati</taxon>
        <taxon>Actinomycetota</taxon>
        <taxon>Actinomycetes</taxon>
        <taxon>Micromonosporales</taxon>
        <taxon>Micromonosporaceae</taxon>
        <taxon>Micromonospora</taxon>
    </lineage>
</organism>
<sequence length="31" mass="3323">MSRSGSIRSLRRALSGKIDLPTICPQPLVIG</sequence>